<gene>
    <name evidence="1" type="ORF">Tcan_01530</name>
</gene>
<organism evidence="1 2">
    <name type="scientific">Toxocara canis</name>
    <name type="common">Canine roundworm</name>
    <dbReference type="NCBI Taxonomy" id="6265"/>
    <lineage>
        <taxon>Eukaryota</taxon>
        <taxon>Metazoa</taxon>
        <taxon>Ecdysozoa</taxon>
        <taxon>Nematoda</taxon>
        <taxon>Chromadorea</taxon>
        <taxon>Rhabditida</taxon>
        <taxon>Spirurina</taxon>
        <taxon>Ascaridomorpha</taxon>
        <taxon>Ascaridoidea</taxon>
        <taxon>Toxocaridae</taxon>
        <taxon>Toxocara</taxon>
    </lineage>
</organism>
<accession>A0A0B2W1X8</accession>
<keyword evidence="2" id="KW-1185">Reference proteome</keyword>
<dbReference type="Proteomes" id="UP000031036">
    <property type="component" value="Unassembled WGS sequence"/>
</dbReference>
<reference evidence="1 2" key="1">
    <citation type="submission" date="2014-11" db="EMBL/GenBank/DDBJ databases">
        <title>Genetic blueprint of the zoonotic pathogen Toxocara canis.</title>
        <authorList>
            <person name="Zhu X.-Q."/>
            <person name="Korhonen P.K."/>
            <person name="Cai H."/>
            <person name="Young N.D."/>
            <person name="Nejsum P."/>
            <person name="von Samson-Himmelstjerna G."/>
            <person name="Boag P.R."/>
            <person name="Tan P."/>
            <person name="Li Q."/>
            <person name="Min J."/>
            <person name="Yang Y."/>
            <person name="Wang X."/>
            <person name="Fang X."/>
            <person name="Hall R.S."/>
            <person name="Hofmann A."/>
            <person name="Sternberg P.W."/>
            <person name="Jex A.R."/>
            <person name="Gasser R.B."/>
        </authorList>
    </citation>
    <scope>NUCLEOTIDE SEQUENCE [LARGE SCALE GENOMIC DNA]</scope>
    <source>
        <strain evidence="1">PN_DK_2014</strain>
    </source>
</reference>
<dbReference type="EMBL" id="JPKZ01000459">
    <property type="protein sequence ID" value="KHN87170.1"/>
    <property type="molecule type" value="Genomic_DNA"/>
</dbReference>
<protein>
    <submittedName>
        <fullName evidence="1">Uncharacterized protein</fullName>
    </submittedName>
</protein>
<comment type="caution">
    <text evidence="1">The sequence shown here is derived from an EMBL/GenBank/DDBJ whole genome shotgun (WGS) entry which is preliminary data.</text>
</comment>
<proteinExistence type="predicted"/>
<feature type="non-terminal residue" evidence="1">
    <location>
        <position position="154"/>
    </location>
</feature>
<dbReference type="AlphaFoldDB" id="A0A0B2W1X8"/>
<dbReference type="OrthoDB" id="6779902at2759"/>
<name>A0A0B2W1X8_TOXCA</name>
<evidence type="ECO:0000313" key="1">
    <source>
        <dbReference type="EMBL" id="KHN87170.1"/>
    </source>
</evidence>
<feature type="non-terminal residue" evidence="1">
    <location>
        <position position="1"/>
    </location>
</feature>
<evidence type="ECO:0000313" key="2">
    <source>
        <dbReference type="Proteomes" id="UP000031036"/>
    </source>
</evidence>
<sequence>CRISLQIDSSNLTSTKAERANSTIEDNLTTSLAASSKLSHARIRISDCAINAFASSTFVPEAIGRTTTGILRLSSRAALMIPCAITSHRIMPPKMFTKIAIIHETLCLSSVMMRNASVTCCTVAPPPTSKKLAGSPPCSLIISIVAIAKPAPFT</sequence>